<dbReference type="NCBIfam" id="NF001401">
    <property type="entry name" value="PRK00285.1"/>
    <property type="match status" value="1"/>
</dbReference>
<dbReference type="PRINTS" id="PR01727">
    <property type="entry name" value="DNABINDINGHU"/>
</dbReference>
<keyword evidence="4 8" id="KW-0805">Transcription regulation</keyword>
<dbReference type="EMBL" id="JBELQD010000021">
    <property type="protein sequence ID" value="MER2290213.1"/>
    <property type="molecule type" value="Genomic_DNA"/>
</dbReference>
<keyword evidence="6 8" id="KW-0804">Transcription</keyword>
<evidence type="ECO:0000256" key="2">
    <source>
        <dbReference type="ARBA" id="ARBA00018329"/>
    </source>
</evidence>
<dbReference type="CDD" id="cd13835">
    <property type="entry name" value="IHF_A"/>
    <property type="match status" value="1"/>
</dbReference>
<dbReference type="SUPFAM" id="SSF47729">
    <property type="entry name" value="IHF-like DNA-binding proteins"/>
    <property type="match status" value="1"/>
</dbReference>
<evidence type="ECO:0000313" key="11">
    <source>
        <dbReference type="Proteomes" id="UP001432995"/>
    </source>
</evidence>
<proteinExistence type="inferred from homology"/>
<dbReference type="InterPro" id="IPR000119">
    <property type="entry name" value="Hist_DNA-bd"/>
</dbReference>
<comment type="caution">
    <text evidence="10">The sequence shown here is derived from an EMBL/GenBank/DDBJ whole genome shotgun (WGS) entry which is preliminary data.</text>
</comment>
<keyword evidence="7 8" id="KW-0233">DNA recombination</keyword>
<dbReference type="SMART" id="SM00411">
    <property type="entry name" value="BHL"/>
    <property type="match status" value="1"/>
</dbReference>
<protein>
    <recommendedName>
        <fullName evidence="2 8">Integration host factor subunit alpha</fullName>
        <shortName evidence="8">IHF-alpha</shortName>
    </recommendedName>
</protein>
<evidence type="ECO:0000256" key="3">
    <source>
        <dbReference type="ARBA" id="ARBA00022845"/>
    </source>
</evidence>
<dbReference type="InterPro" id="IPR020816">
    <property type="entry name" value="Histone-like_DNA-bd_CS"/>
</dbReference>
<accession>A0ABV1R5V0</accession>
<dbReference type="GeneID" id="90834272"/>
<evidence type="ECO:0000313" key="10">
    <source>
        <dbReference type="EMBL" id="MER2290213.1"/>
    </source>
</evidence>
<evidence type="ECO:0000256" key="1">
    <source>
        <dbReference type="ARBA" id="ARBA00010529"/>
    </source>
</evidence>
<evidence type="ECO:0000256" key="7">
    <source>
        <dbReference type="ARBA" id="ARBA00023172"/>
    </source>
</evidence>
<dbReference type="HAMAP" id="MF_00380">
    <property type="entry name" value="IHF_alpha"/>
    <property type="match status" value="1"/>
</dbReference>
<sequence length="123" mass="13150">MWAAGREERARGHGMAGKTVTRADLSEAVYHQVGLSRTESAALVETVLSEICACLAAGETVKLSSFGSFVVRSKGKRVGRNPKTGVEVAIEPRQVMVFKPSNVLKAKINGQAINGLDKHDEDA</sequence>
<dbReference type="InterPro" id="IPR010992">
    <property type="entry name" value="IHF-like_DNA-bd_dom_sf"/>
</dbReference>
<reference evidence="10" key="1">
    <citation type="submission" date="2024-06" db="EMBL/GenBank/DDBJ databases">
        <authorList>
            <person name="Campbell A.G."/>
        </authorList>
    </citation>
    <scope>NUCLEOTIDE SEQUENCE</scope>
    <source>
        <strain evidence="10">EM17</strain>
    </source>
</reference>
<comment type="similarity">
    <text evidence="1 8 9">Belongs to the bacterial histone-like protein family.</text>
</comment>
<keyword evidence="11" id="KW-1185">Reference proteome</keyword>
<dbReference type="Gene3D" id="4.10.520.10">
    <property type="entry name" value="IHF-like DNA-binding proteins"/>
    <property type="match status" value="1"/>
</dbReference>
<dbReference type="Pfam" id="PF00216">
    <property type="entry name" value="Bac_DNA_binding"/>
    <property type="match status" value="1"/>
</dbReference>
<dbReference type="RefSeq" id="WP_328505091.1">
    <property type="nucleotide sequence ID" value="NZ_CP033231.1"/>
</dbReference>
<dbReference type="Proteomes" id="UP001432995">
    <property type="component" value="Unassembled WGS sequence"/>
</dbReference>
<comment type="subunit">
    <text evidence="8">Heterodimer of an alpha and a beta chain.</text>
</comment>
<evidence type="ECO:0000256" key="8">
    <source>
        <dbReference type="HAMAP-Rule" id="MF_00380"/>
    </source>
</evidence>
<dbReference type="InterPro" id="IPR005684">
    <property type="entry name" value="IHF_alpha"/>
</dbReference>
<name>A0ABV1R5V0_9HYPH</name>
<evidence type="ECO:0000256" key="5">
    <source>
        <dbReference type="ARBA" id="ARBA00023125"/>
    </source>
</evidence>
<gene>
    <name evidence="8" type="primary">ihfA</name>
    <name evidence="8" type="synonym">himA</name>
    <name evidence="10" type="ORF">ABS770_18260</name>
</gene>
<evidence type="ECO:0000256" key="4">
    <source>
        <dbReference type="ARBA" id="ARBA00023015"/>
    </source>
</evidence>
<organism evidence="10 11">
    <name type="scientific">Methylobacterium brachiatum</name>
    <dbReference type="NCBI Taxonomy" id="269660"/>
    <lineage>
        <taxon>Bacteria</taxon>
        <taxon>Pseudomonadati</taxon>
        <taxon>Pseudomonadota</taxon>
        <taxon>Alphaproteobacteria</taxon>
        <taxon>Hyphomicrobiales</taxon>
        <taxon>Methylobacteriaceae</taxon>
        <taxon>Methylobacterium</taxon>
    </lineage>
</organism>
<keyword evidence="5 8" id="KW-0238">DNA-binding</keyword>
<evidence type="ECO:0000256" key="6">
    <source>
        <dbReference type="ARBA" id="ARBA00023163"/>
    </source>
</evidence>
<comment type="function">
    <text evidence="8">This protein is one of the two subunits of integration host factor, a specific DNA-binding protein that functions in genetic recombination as well as in transcriptional and translational control.</text>
</comment>
<keyword evidence="3 8" id="KW-0810">Translation regulation</keyword>
<dbReference type="PANTHER" id="PTHR33175">
    <property type="entry name" value="DNA-BINDING PROTEIN HU"/>
    <property type="match status" value="1"/>
</dbReference>
<dbReference type="PROSITE" id="PS00045">
    <property type="entry name" value="HISTONE_LIKE"/>
    <property type="match status" value="1"/>
</dbReference>
<dbReference type="PANTHER" id="PTHR33175:SF2">
    <property type="entry name" value="INTEGRATION HOST FACTOR SUBUNIT ALPHA"/>
    <property type="match status" value="1"/>
</dbReference>
<evidence type="ECO:0000256" key="9">
    <source>
        <dbReference type="RuleBase" id="RU003939"/>
    </source>
</evidence>